<feature type="domain" description="CMP/dCMP-type deaminase" evidence="9">
    <location>
        <begin position="8"/>
        <end position="117"/>
    </location>
</feature>
<dbReference type="InterPro" id="IPR028883">
    <property type="entry name" value="tRNA_aden_deaminase"/>
</dbReference>
<dbReference type="GO" id="GO:0002100">
    <property type="term" value="P:tRNA wobble adenosine to inosine editing"/>
    <property type="evidence" value="ECO:0007669"/>
    <property type="project" value="UniProtKB-UniRule"/>
</dbReference>
<comment type="similarity">
    <text evidence="1">Belongs to the cytidine and deoxycytidylate deaminase family. ADAT2 subfamily.</text>
</comment>
<evidence type="ECO:0000313" key="11">
    <source>
        <dbReference type="Proteomes" id="UP001321786"/>
    </source>
</evidence>
<comment type="function">
    <text evidence="8">Catalyzes the deamination of adenosine to inosine at the wobble position 34 of tRNA(Arg2).</text>
</comment>
<comment type="subunit">
    <text evidence="2 8">Homodimer.</text>
</comment>
<comment type="cofactor">
    <cofactor evidence="8">
        <name>Zn(2+)</name>
        <dbReference type="ChEBI" id="CHEBI:29105"/>
    </cofactor>
    <text evidence="8">Binds 1 zinc ion per subunit.</text>
</comment>
<dbReference type="PANTHER" id="PTHR11079:SF202">
    <property type="entry name" value="TRNA-SPECIFIC ADENOSINE DEAMINASE"/>
    <property type="match status" value="1"/>
</dbReference>
<dbReference type="InterPro" id="IPR002125">
    <property type="entry name" value="CMP_dCMP_dom"/>
</dbReference>
<dbReference type="CDD" id="cd01285">
    <property type="entry name" value="nucleoside_deaminase"/>
    <property type="match status" value="1"/>
</dbReference>
<comment type="catalytic activity">
    <reaction evidence="7 8">
        <text>adenosine(34) in tRNA + H2O + H(+) = inosine(34) in tRNA + NH4(+)</text>
        <dbReference type="Rhea" id="RHEA:43168"/>
        <dbReference type="Rhea" id="RHEA-COMP:10373"/>
        <dbReference type="Rhea" id="RHEA-COMP:10374"/>
        <dbReference type="ChEBI" id="CHEBI:15377"/>
        <dbReference type="ChEBI" id="CHEBI:15378"/>
        <dbReference type="ChEBI" id="CHEBI:28938"/>
        <dbReference type="ChEBI" id="CHEBI:74411"/>
        <dbReference type="ChEBI" id="CHEBI:82852"/>
        <dbReference type="EC" id="3.5.4.33"/>
    </reaction>
</comment>
<feature type="active site" description="Proton donor" evidence="8">
    <location>
        <position position="61"/>
    </location>
</feature>
<protein>
    <recommendedName>
        <fullName evidence="8">tRNA-specific adenosine deaminase</fullName>
        <ecNumber evidence="8">3.5.4.33</ecNumber>
    </recommendedName>
</protein>
<dbReference type="PANTHER" id="PTHR11079">
    <property type="entry name" value="CYTOSINE DEAMINASE FAMILY MEMBER"/>
    <property type="match status" value="1"/>
</dbReference>
<dbReference type="GO" id="GO:0052717">
    <property type="term" value="F:tRNA-specific adenosine-34 deaminase activity"/>
    <property type="evidence" value="ECO:0007669"/>
    <property type="project" value="UniProtKB-UniRule"/>
</dbReference>
<keyword evidence="6 8" id="KW-0862">Zinc</keyword>
<dbReference type="EC" id="3.5.4.33" evidence="8"/>
<gene>
    <name evidence="8 10" type="primary">tadA</name>
    <name evidence="10" type="ORF">HLPR_27690</name>
</gene>
<sequence>MTLFKSTESLEAYMKEAIIEAKKAYKLGEVPIGAVIVKNGEIIARSFNKKEIKKDPTSHAEIEVIKEATSKLNSWRLTDCDIYVTLEPCLMCSGAIYQSRIRRLVYGAKDIKMGMVESNLKVLDYDKLNHHVDVISGILEDECSELIKTFFKELRE</sequence>
<feature type="binding site" evidence="8">
    <location>
        <position position="89"/>
    </location>
    <ligand>
        <name>Zn(2+)</name>
        <dbReference type="ChEBI" id="CHEBI:29105"/>
        <note>catalytic</note>
    </ligand>
</feature>
<evidence type="ECO:0000256" key="6">
    <source>
        <dbReference type="ARBA" id="ARBA00022833"/>
    </source>
</evidence>
<dbReference type="PROSITE" id="PS51747">
    <property type="entry name" value="CYT_DCMP_DEAMINASES_2"/>
    <property type="match status" value="1"/>
</dbReference>
<dbReference type="InterPro" id="IPR058535">
    <property type="entry name" value="MafB19-deam"/>
</dbReference>
<proteinExistence type="inferred from homology"/>
<dbReference type="GO" id="GO:0008270">
    <property type="term" value="F:zinc ion binding"/>
    <property type="evidence" value="ECO:0007669"/>
    <property type="project" value="UniProtKB-UniRule"/>
</dbReference>
<dbReference type="PROSITE" id="PS00903">
    <property type="entry name" value="CYT_DCMP_DEAMINASES_1"/>
    <property type="match status" value="1"/>
</dbReference>
<evidence type="ECO:0000256" key="5">
    <source>
        <dbReference type="ARBA" id="ARBA00022801"/>
    </source>
</evidence>
<keyword evidence="5 8" id="KW-0378">Hydrolase</keyword>
<dbReference type="Gene3D" id="3.40.140.10">
    <property type="entry name" value="Cytidine Deaminase, domain 2"/>
    <property type="match status" value="1"/>
</dbReference>
<feature type="binding site" evidence="8">
    <location>
        <position position="92"/>
    </location>
    <ligand>
        <name>Zn(2+)</name>
        <dbReference type="ChEBI" id="CHEBI:29105"/>
        <note>catalytic</note>
    </ligand>
</feature>
<dbReference type="InterPro" id="IPR016193">
    <property type="entry name" value="Cytidine_deaminase-like"/>
</dbReference>
<evidence type="ECO:0000313" key="10">
    <source>
        <dbReference type="EMBL" id="BEP30438.1"/>
    </source>
</evidence>
<dbReference type="RefSeq" id="WP_338536024.1">
    <property type="nucleotide sequence ID" value="NZ_AP028654.1"/>
</dbReference>
<evidence type="ECO:0000256" key="4">
    <source>
        <dbReference type="ARBA" id="ARBA00022723"/>
    </source>
</evidence>
<dbReference type="AlphaFoldDB" id="A0AAU9ELF7"/>
<evidence type="ECO:0000256" key="2">
    <source>
        <dbReference type="ARBA" id="ARBA00011738"/>
    </source>
</evidence>
<evidence type="ECO:0000256" key="8">
    <source>
        <dbReference type="HAMAP-Rule" id="MF_00972"/>
    </source>
</evidence>
<accession>A0AAU9ELF7</accession>
<name>A0AAU9ELF7_9FIRM</name>
<organism evidence="10 11">
    <name type="scientific">Helicovermis profundi</name>
    <dbReference type="NCBI Taxonomy" id="3065157"/>
    <lineage>
        <taxon>Bacteria</taxon>
        <taxon>Bacillati</taxon>
        <taxon>Bacillota</taxon>
        <taxon>Clostridia</taxon>
        <taxon>Helicovermis</taxon>
    </lineage>
</organism>
<keyword evidence="4 8" id="KW-0479">Metal-binding</keyword>
<feature type="binding site" evidence="8">
    <location>
        <position position="59"/>
    </location>
    <ligand>
        <name>Zn(2+)</name>
        <dbReference type="ChEBI" id="CHEBI:29105"/>
        <note>catalytic</note>
    </ligand>
</feature>
<reference evidence="10 11" key="1">
    <citation type="submission" date="2023-08" db="EMBL/GenBank/DDBJ databases">
        <title>Helicovermis profunda gen. nov., sp. nov., a novel mesophilic, fermentative bacterium within the Bacillota from a deep-sea hydrothermal vent chimney.</title>
        <authorList>
            <person name="Miyazaki U."/>
            <person name="Mizutani D."/>
            <person name="Hashimoto Y."/>
            <person name="Tame A."/>
            <person name="Sawayama S."/>
            <person name="Miyazaki J."/>
            <person name="Takai K."/>
            <person name="Nakagawa S."/>
        </authorList>
    </citation>
    <scope>NUCLEOTIDE SEQUENCE [LARGE SCALE GENOMIC DNA]</scope>
    <source>
        <strain evidence="10 11">S502</strain>
    </source>
</reference>
<evidence type="ECO:0000256" key="7">
    <source>
        <dbReference type="ARBA" id="ARBA00048045"/>
    </source>
</evidence>
<dbReference type="EMBL" id="AP028654">
    <property type="protein sequence ID" value="BEP30438.1"/>
    <property type="molecule type" value="Genomic_DNA"/>
</dbReference>
<dbReference type="Proteomes" id="UP001321786">
    <property type="component" value="Chromosome"/>
</dbReference>
<dbReference type="SUPFAM" id="SSF53927">
    <property type="entry name" value="Cytidine deaminase-like"/>
    <property type="match status" value="1"/>
</dbReference>
<keyword evidence="11" id="KW-1185">Reference proteome</keyword>
<dbReference type="FunFam" id="3.40.140.10:FF:000005">
    <property type="entry name" value="tRNA-specific adenosine deaminase"/>
    <property type="match status" value="1"/>
</dbReference>
<dbReference type="InterPro" id="IPR016192">
    <property type="entry name" value="APOBEC/CMP_deaminase_Zn-bd"/>
</dbReference>
<evidence type="ECO:0000259" key="9">
    <source>
        <dbReference type="PROSITE" id="PS51747"/>
    </source>
</evidence>
<dbReference type="HAMAP" id="MF_00972">
    <property type="entry name" value="tRNA_aden_deaminase"/>
    <property type="match status" value="1"/>
</dbReference>
<dbReference type="KEGG" id="hprf:HLPR_27690"/>
<evidence type="ECO:0000256" key="1">
    <source>
        <dbReference type="ARBA" id="ARBA00010669"/>
    </source>
</evidence>
<keyword evidence="3 8" id="KW-0819">tRNA processing</keyword>
<evidence type="ECO:0000256" key="3">
    <source>
        <dbReference type="ARBA" id="ARBA00022694"/>
    </source>
</evidence>
<dbReference type="NCBIfam" id="NF008113">
    <property type="entry name" value="PRK10860.1"/>
    <property type="match status" value="1"/>
</dbReference>
<dbReference type="Pfam" id="PF14437">
    <property type="entry name" value="MafB19-deam"/>
    <property type="match status" value="1"/>
</dbReference>